<dbReference type="PANTHER" id="PTHR23272">
    <property type="entry name" value="BED FINGER-RELATED"/>
    <property type="match status" value="1"/>
</dbReference>
<evidence type="ECO:0000313" key="2">
    <source>
        <dbReference type="EMBL" id="PLW36744.1"/>
    </source>
</evidence>
<feature type="domain" description="hAT-like transposase RNase-H fold" evidence="1">
    <location>
        <begin position="15"/>
        <end position="116"/>
    </location>
</feature>
<dbReference type="PANTHER" id="PTHR23272:SF184">
    <property type="entry name" value="OS03G0311250 PROTEIN"/>
    <property type="match status" value="1"/>
</dbReference>
<dbReference type="EMBL" id="PGCJ01000234">
    <property type="protein sequence ID" value="PLW36744.1"/>
    <property type="molecule type" value="Genomic_DNA"/>
</dbReference>
<dbReference type="GO" id="GO:0003677">
    <property type="term" value="F:DNA binding"/>
    <property type="evidence" value="ECO:0007669"/>
    <property type="project" value="InterPro"/>
</dbReference>
<evidence type="ECO:0000259" key="1">
    <source>
        <dbReference type="Pfam" id="PF14372"/>
    </source>
</evidence>
<accession>A0A2N5UG65</accession>
<name>A0A2N5UG65_9BASI</name>
<proteinExistence type="predicted"/>
<dbReference type="InterPro" id="IPR025525">
    <property type="entry name" value="hAT-like_transposase_RNase-H"/>
</dbReference>
<dbReference type="Proteomes" id="UP000235388">
    <property type="component" value="Unassembled WGS sequence"/>
</dbReference>
<keyword evidence="3" id="KW-1185">Reference proteome</keyword>
<dbReference type="AlphaFoldDB" id="A0A2N5UG65"/>
<sequence length="183" mass="21072">MKLLEPLSEATNRLCGSKYPTLNSSLAVYIVLIQHLHASQQGLYDQAQLIRPAELMIEKINQYLEEAIKKPMYICAMILDPKFKTTFWTNHQDFIVKHYKVSVDEITKTFKNIAQDFFEKLPKKKDNISARAPQPCDSKAVDAFDQAMYQPDPMIEGVQKEIATYLKEGIETKSVQVLHYWAS</sequence>
<dbReference type="SUPFAM" id="SSF53098">
    <property type="entry name" value="Ribonuclease H-like"/>
    <property type="match status" value="1"/>
</dbReference>
<comment type="caution">
    <text evidence="2">The sequence shown here is derived from an EMBL/GenBank/DDBJ whole genome shotgun (WGS) entry which is preliminary data.</text>
</comment>
<organism evidence="2 3">
    <name type="scientific">Puccinia coronata f. sp. avenae</name>
    <dbReference type="NCBI Taxonomy" id="200324"/>
    <lineage>
        <taxon>Eukaryota</taxon>
        <taxon>Fungi</taxon>
        <taxon>Dikarya</taxon>
        <taxon>Basidiomycota</taxon>
        <taxon>Pucciniomycotina</taxon>
        <taxon>Pucciniomycetes</taxon>
        <taxon>Pucciniales</taxon>
        <taxon>Pucciniaceae</taxon>
        <taxon>Puccinia</taxon>
    </lineage>
</organism>
<dbReference type="OrthoDB" id="2505635at2759"/>
<dbReference type="InterPro" id="IPR012337">
    <property type="entry name" value="RNaseH-like_sf"/>
</dbReference>
<gene>
    <name evidence="2" type="ORF">PCANC_14589</name>
</gene>
<dbReference type="Pfam" id="PF14372">
    <property type="entry name" value="hAT-like_RNase-H"/>
    <property type="match status" value="1"/>
</dbReference>
<protein>
    <recommendedName>
        <fullName evidence="1">hAT-like transposase RNase-H fold domain-containing protein</fullName>
    </recommendedName>
</protein>
<reference evidence="2 3" key="1">
    <citation type="submission" date="2017-11" db="EMBL/GenBank/DDBJ databases">
        <title>De novo assembly and phasing of dikaryotic genomes from two isolates of Puccinia coronata f. sp. avenae, the causal agent of oat crown rust.</title>
        <authorList>
            <person name="Miller M.E."/>
            <person name="Zhang Y."/>
            <person name="Omidvar V."/>
            <person name="Sperschneider J."/>
            <person name="Schwessinger B."/>
            <person name="Raley C."/>
            <person name="Palmer J.M."/>
            <person name="Garnica D."/>
            <person name="Upadhyaya N."/>
            <person name="Rathjen J."/>
            <person name="Taylor J.M."/>
            <person name="Park R.F."/>
            <person name="Dodds P.N."/>
            <person name="Hirsch C.D."/>
            <person name="Kianian S.F."/>
            <person name="Figueroa M."/>
        </authorList>
    </citation>
    <scope>NUCLEOTIDE SEQUENCE [LARGE SCALE GENOMIC DNA]</scope>
    <source>
        <strain evidence="2">12NC29</strain>
    </source>
</reference>
<evidence type="ECO:0000313" key="3">
    <source>
        <dbReference type="Proteomes" id="UP000235388"/>
    </source>
</evidence>